<comment type="caution">
    <text evidence="6">The sequence shown here is derived from an EMBL/GenBank/DDBJ whole genome shotgun (WGS) entry which is preliminary data.</text>
</comment>
<accession>A0ABU7G9D2</accession>
<dbReference type="SUPFAM" id="SSF56935">
    <property type="entry name" value="Porins"/>
    <property type="match status" value="1"/>
</dbReference>
<organism evidence="6 7">
    <name type="scientific">Agarivorans aestuarii</name>
    <dbReference type="NCBI Taxonomy" id="1563703"/>
    <lineage>
        <taxon>Bacteria</taxon>
        <taxon>Pseudomonadati</taxon>
        <taxon>Pseudomonadota</taxon>
        <taxon>Gammaproteobacteria</taxon>
        <taxon>Alteromonadales</taxon>
        <taxon>Alteromonadaceae</taxon>
        <taxon>Agarivorans</taxon>
    </lineage>
</organism>
<dbReference type="PANTHER" id="PTHR34501">
    <property type="entry name" value="PROTEIN YDDL-RELATED"/>
    <property type="match status" value="1"/>
</dbReference>
<evidence type="ECO:0000256" key="1">
    <source>
        <dbReference type="ARBA" id="ARBA00004571"/>
    </source>
</evidence>
<keyword evidence="2 4" id="KW-0732">Signal</keyword>
<name>A0ABU7G9D2_9ALTE</name>
<dbReference type="InterPro" id="IPR023614">
    <property type="entry name" value="Porin_dom_sf"/>
</dbReference>
<keyword evidence="7" id="KW-1185">Reference proteome</keyword>
<dbReference type="InterPro" id="IPR050298">
    <property type="entry name" value="Gram-neg_bact_OMP"/>
</dbReference>
<feature type="signal peptide" evidence="4">
    <location>
        <begin position="1"/>
        <end position="19"/>
    </location>
</feature>
<keyword evidence="3" id="KW-0472">Membrane</keyword>
<reference evidence="7" key="1">
    <citation type="submission" date="2023-07" db="EMBL/GenBank/DDBJ databases">
        <title>Draft genome sequence of Agarivorans aestuarii strain ZMCS4, a CAZymes producing bacteria isolated from the marine brown algae Clodostephus spongiosus.</title>
        <authorList>
            <person name="Lorente B."/>
            <person name="Cabral C."/>
            <person name="Frias J."/>
            <person name="Faria J."/>
            <person name="Toubarro D."/>
        </authorList>
    </citation>
    <scope>NUCLEOTIDE SEQUENCE [LARGE SCALE GENOMIC DNA]</scope>
    <source>
        <strain evidence="7">ZMCS4</strain>
    </source>
</reference>
<dbReference type="InterPro" id="IPR033900">
    <property type="entry name" value="Gram_neg_porin_domain"/>
</dbReference>
<comment type="subcellular location">
    <subcellularLocation>
        <location evidence="1">Cell outer membrane</location>
        <topology evidence="1">Multi-pass membrane protein</topology>
    </subcellularLocation>
</comment>
<dbReference type="CDD" id="cd00342">
    <property type="entry name" value="gram_neg_porins"/>
    <property type="match status" value="1"/>
</dbReference>
<dbReference type="Proteomes" id="UP001310248">
    <property type="component" value="Unassembled WGS sequence"/>
</dbReference>
<evidence type="ECO:0000313" key="6">
    <source>
        <dbReference type="EMBL" id="MEE1675875.1"/>
    </source>
</evidence>
<evidence type="ECO:0000256" key="2">
    <source>
        <dbReference type="ARBA" id="ARBA00022729"/>
    </source>
</evidence>
<dbReference type="PANTHER" id="PTHR34501:SF2">
    <property type="entry name" value="OUTER MEMBRANE PORIN F-RELATED"/>
    <property type="match status" value="1"/>
</dbReference>
<feature type="domain" description="Porin" evidence="5">
    <location>
        <begin position="8"/>
        <end position="302"/>
    </location>
</feature>
<evidence type="ECO:0000256" key="3">
    <source>
        <dbReference type="ARBA" id="ARBA00023136"/>
    </source>
</evidence>
<dbReference type="EMBL" id="JAYDYW010000016">
    <property type="protein sequence ID" value="MEE1675875.1"/>
    <property type="molecule type" value="Genomic_DNA"/>
</dbReference>
<dbReference type="RefSeq" id="WP_329776651.1">
    <property type="nucleotide sequence ID" value="NZ_JAYDYW010000016.1"/>
</dbReference>
<evidence type="ECO:0000313" key="7">
    <source>
        <dbReference type="Proteomes" id="UP001310248"/>
    </source>
</evidence>
<gene>
    <name evidence="6" type="ORF">SNR37_001202</name>
</gene>
<dbReference type="Pfam" id="PF13609">
    <property type="entry name" value="Porin_4"/>
    <property type="match status" value="1"/>
</dbReference>
<protein>
    <submittedName>
        <fullName evidence="6">Porin</fullName>
    </submittedName>
</protein>
<proteinExistence type="predicted"/>
<evidence type="ECO:0000256" key="4">
    <source>
        <dbReference type="SAM" id="SignalP"/>
    </source>
</evidence>
<evidence type="ECO:0000259" key="5">
    <source>
        <dbReference type="Pfam" id="PF13609"/>
    </source>
</evidence>
<feature type="chain" id="PRO_5045412544" evidence="4">
    <location>
        <begin position="20"/>
        <end position="352"/>
    </location>
</feature>
<sequence>MNKVIAGLALSAMAGSVSAATIYENGKTNVSIGGYLGIEAFYQAGYGDGANKDSSFELQNKTSRIRFAFEHEMVQNWIAGAQLEWGFNPTEGSSAADPLFSNRLGNIYFNNDGFGEIRVGKQWSAYYDIAVWTDQFWKFGGDASGTYDGRNGGDESGMGRADEALVYRKSFGGFGLAAQYQFEKDDSARDYGYQLSGKYDFDFGLSIGAAYAANGYDNAKAGYVGTADQDKATSWLAGAVYESDMFYLAGTYGEYENLSRKFSTLADKANGVELIGFYKIDGGLYHVYAGYNGLEDKTSGSQGELSYAVGGVGWKPGQVLLALEYKFGLENKDALGADKKQDEMSIQARYYF</sequence>
<dbReference type="Gene3D" id="2.40.160.10">
    <property type="entry name" value="Porin"/>
    <property type="match status" value="1"/>
</dbReference>